<evidence type="ECO:0000313" key="2">
    <source>
        <dbReference type="Proteomes" id="UP000030690"/>
    </source>
</evidence>
<evidence type="ECO:0000313" key="1">
    <source>
        <dbReference type="EMBL" id="ETW15282.1"/>
    </source>
</evidence>
<gene>
    <name evidence="1" type="ORF">PFFVO_05576</name>
</gene>
<dbReference type="AlphaFoldDB" id="A0A024UYF8"/>
<protein>
    <submittedName>
        <fullName evidence="1">Uncharacterized protein</fullName>
    </submittedName>
</protein>
<proteinExistence type="predicted"/>
<dbReference type="EMBL" id="KI925184">
    <property type="protein sequence ID" value="ETW15282.1"/>
    <property type="molecule type" value="Genomic_DNA"/>
</dbReference>
<dbReference type="Proteomes" id="UP000030690">
    <property type="component" value="Unassembled WGS sequence"/>
</dbReference>
<organism evidence="1 2">
    <name type="scientific">Plasmodium falciparum Vietnam Oak-Knoll</name>
    <name type="common">FVO</name>
    <dbReference type="NCBI Taxonomy" id="1036723"/>
    <lineage>
        <taxon>Eukaryota</taxon>
        <taxon>Sar</taxon>
        <taxon>Alveolata</taxon>
        <taxon>Apicomplexa</taxon>
        <taxon>Aconoidasida</taxon>
        <taxon>Haemosporida</taxon>
        <taxon>Plasmodiidae</taxon>
        <taxon>Plasmodium</taxon>
        <taxon>Plasmodium (Laverania)</taxon>
    </lineage>
</organism>
<sequence length="167" mass="18602">MATSETQNIKTASVNGSEENVYLKDAHMNSLHENYNVSTKNVVDTNPAEGYHTISHDENHTIDPNNIPYIIPGITETGMPLDPTTMQAAAALNQSLMYPNNAISTEYPQYHMFNGMNSMYGGIPQYYGGMNIPMNPYYDPYGIINPLACSNLSIEKTKKKTKKCYCC</sequence>
<dbReference type="OrthoDB" id="368942at2759"/>
<accession>A0A024UYF8</accession>
<reference evidence="1 2" key="2">
    <citation type="submission" date="2013-02" db="EMBL/GenBank/DDBJ databases">
        <title>The Genome Sequence of Plasmodium falciparum Vietnam Oak-Knoll (FVO).</title>
        <authorList>
            <consortium name="The Broad Institute Genome Sequencing Platform"/>
            <consortium name="The Broad Institute Genome Sequencing Center for Infectious Disease"/>
            <person name="Neafsey D."/>
            <person name="Cheeseman I."/>
            <person name="Volkman S."/>
            <person name="Adams J."/>
            <person name="Walker B."/>
            <person name="Young S.K."/>
            <person name="Zeng Q."/>
            <person name="Gargeya S."/>
            <person name="Fitzgerald M."/>
            <person name="Haas B."/>
            <person name="Abouelleil A."/>
            <person name="Alvarado L."/>
            <person name="Arachchi H.M."/>
            <person name="Berlin A.M."/>
            <person name="Chapman S.B."/>
            <person name="Dewar J."/>
            <person name="Goldberg J."/>
            <person name="Griggs A."/>
            <person name="Gujja S."/>
            <person name="Hansen M."/>
            <person name="Howarth C."/>
            <person name="Imamovic A."/>
            <person name="Larimer J."/>
            <person name="McCowan C."/>
            <person name="Murphy C."/>
            <person name="Neiman D."/>
            <person name="Pearson M."/>
            <person name="Priest M."/>
            <person name="Roberts A."/>
            <person name="Saif S."/>
            <person name="Shea T."/>
            <person name="Sisk P."/>
            <person name="Sykes S."/>
            <person name="Wortman J."/>
            <person name="Nusbaum C."/>
            <person name="Birren B."/>
        </authorList>
    </citation>
    <scope>NUCLEOTIDE SEQUENCE [LARGE SCALE GENOMIC DNA]</scope>
    <source>
        <strain evidence="2">Vietnam Oak-Knoll (FVO)</strain>
    </source>
</reference>
<reference evidence="1 2" key="1">
    <citation type="submission" date="2013-02" db="EMBL/GenBank/DDBJ databases">
        <title>The Genome Annotation of Plasmodium falciparum Vietnam Oak-Knoll (FVO).</title>
        <authorList>
            <consortium name="The Broad Institute Genome Sequencing Platform"/>
            <consortium name="The Broad Institute Genome Sequencing Center for Infectious Disease"/>
            <person name="Neafsey D."/>
            <person name="Hoffman S."/>
            <person name="Volkman S."/>
            <person name="Rosenthal P."/>
            <person name="Walker B."/>
            <person name="Young S.K."/>
            <person name="Zeng Q."/>
            <person name="Gargeya S."/>
            <person name="Fitzgerald M."/>
            <person name="Haas B."/>
            <person name="Abouelleil A."/>
            <person name="Allen A.W."/>
            <person name="Alvarado L."/>
            <person name="Arachchi H.M."/>
            <person name="Berlin A.M."/>
            <person name="Chapman S.B."/>
            <person name="Gainer-Dewar J."/>
            <person name="Goldberg J."/>
            <person name="Griggs A."/>
            <person name="Gujja S."/>
            <person name="Hansen M."/>
            <person name="Howarth C."/>
            <person name="Imamovic A."/>
            <person name="Ireland A."/>
            <person name="Larimer J."/>
            <person name="McCowan C."/>
            <person name="Murphy C."/>
            <person name="Pearson M."/>
            <person name="Poon T.W."/>
            <person name="Priest M."/>
            <person name="Roberts A."/>
            <person name="Saif S."/>
            <person name="Shea T."/>
            <person name="Sisk P."/>
            <person name="Sykes S."/>
            <person name="Wortman J."/>
            <person name="Nusbaum C."/>
            <person name="Birren B."/>
        </authorList>
    </citation>
    <scope>NUCLEOTIDE SEQUENCE [LARGE SCALE GENOMIC DNA]</scope>
    <source>
        <strain evidence="2">Vietnam Oak-Knoll (FVO)</strain>
    </source>
</reference>
<name>A0A024UYF8_PLAFA</name>